<proteinExistence type="predicted"/>
<protein>
    <submittedName>
        <fullName evidence="1">Uncharacterized protein</fullName>
    </submittedName>
</protein>
<reference evidence="1 2" key="1">
    <citation type="journal article" date="2020" name="Arch. Microbiol.">
        <title>Bradyrhizobium campsiandrae sp. nov., a nitrogen-fixing bacterial strain isolated from a native leguminous tree from the Amazon adapted to flooded conditions.</title>
        <authorList>
            <person name="Cabral Michel D."/>
            <person name="Martins da Costa E."/>
            <person name="Azarias Guimaraes A."/>
            <person name="Soares de Carvalho T."/>
            <person name="Santos de Castro Caputo P."/>
            <person name="Willems A."/>
            <person name="de Souza Moreira F.M."/>
        </authorList>
    </citation>
    <scope>NUCLEOTIDE SEQUENCE [LARGE SCALE GENOMIC DNA]</scope>
    <source>
        <strain evidence="2">INPA 384B</strain>
    </source>
</reference>
<gene>
    <name evidence="1" type="ORF">HA482_41690</name>
</gene>
<dbReference type="Proteomes" id="UP000639516">
    <property type="component" value="Unassembled WGS sequence"/>
</dbReference>
<dbReference type="EMBL" id="JAATTO010000139">
    <property type="protein sequence ID" value="MBC9984691.1"/>
    <property type="molecule type" value="Genomic_DNA"/>
</dbReference>
<dbReference type="RefSeq" id="WP_006022559.1">
    <property type="nucleotide sequence ID" value="NZ_JAANIH010000096.1"/>
</dbReference>
<evidence type="ECO:0000313" key="1">
    <source>
        <dbReference type="EMBL" id="MBC9984691.1"/>
    </source>
</evidence>
<name>A0ABR7UM58_9BRAD</name>
<organism evidence="1 2">
    <name type="scientific">Bradyrhizobium campsiandrae</name>
    <dbReference type="NCBI Taxonomy" id="1729892"/>
    <lineage>
        <taxon>Bacteria</taxon>
        <taxon>Pseudomonadati</taxon>
        <taxon>Pseudomonadota</taxon>
        <taxon>Alphaproteobacteria</taxon>
        <taxon>Hyphomicrobiales</taxon>
        <taxon>Nitrobacteraceae</taxon>
        <taxon>Bradyrhizobium</taxon>
    </lineage>
</organism>
<comment type="caution">
    <text evidence="1">The sequence shown here is derived from an EMBL/GenBank/DDBJ whole genome shotgun (WGS) entry which is preliminary data.</text>
</comment>
<keyword evidence="2" id="KW-1185">Reference proteome</keyword>
<sequence length="102" mass="10853">MAGPKHTKPSADPFSYEDLDTAPFIYFDIVPVHGTMGGCLQIEVAARVLTPAPGGKVEVKFLTTGRLRCTKAAAANLRDAIDLGLRMIDQTEQGPAIAAKLN</sequence>
<accession>A0ABR7UM58</accession>
<evidence type="ECO:0000313" key="2">
    <source>
        <dbReference type="Proteomes" id="UP000639516"/>
    </source>
</evidence>